<proteinExistence type="inferred from homology"/>
<evidence type="ECO:0000256" key="1">
    <source>
        <dbReference type="ARBA" id="ARBA00000439"/>
    </source>
</evidence>
<reference evidence="12 13" key="1">
    <citation type="submission" date="2016-10" db="EMBL/GenBank/DDBJ databases">
        <title>Description of Gloeomargarita lithophora gen. nov., sp. nov., a thylakoid-bearing basal-branching cyanobacterium with intracellular carbonates, and proposal for Gloeomargaritales ord. nov.</title>
        <authorList>
            <person name="Moreira D."/>
            <person name="Tavera R."/>
            <person name="Benzerara K."/>
            <person name="Skouri-Panet F."/>
            <person name="Couradeau E."/>
            <person name="Gerard E."/>
            <person name="Loussert C."/>
            <person name="Novelo E."/>
            <person name="Zivanovic Y."/>
            <person name="Lopez-Garcia P."/>
        </authorList>
    </citation>
    <scope>NUCLEOTIDE SEQUENCE [LARGE SCALE GENOMIC DNA]</scope>
    <source>
        <strain evidence="12 13">D10</strain>
    </source>
</reference>
<dbReference type="Pfam" id="PF02446">
    <property type="entry name" value="Glyco_hydro_77"/>
    <property type="match status" value="1"/>
</dbReference>
<dbReference type="Proteomes" id="UP000180235">
    <property type="component" value="Chromosome"/>
</dbReference>
<keyword evidence="6 10" id="KW-0808">Transferase</keyword>
<dbReference type="KEGG" id="glt:GlitD10_1253"/>
<dbReference type="SUPFAM" id="SSF51445">
    <property type="entry name" value="(Trans)glycosidases"/>
    <property type="match status" value="1"/>
</dbReference>
<evidence type="ECO:0000313" key="12">
    <source>
        <dbReference type="EMBL" id="APB33573.1"/>
    </source>
</evidence>
<evidence type="ECO:0000256" key="2">
    <source>
        <dbReference type="ARBA" id="ARBA00005684"/>
    </source>
</evidence>
<dbReference type="Gene3D" id="3.20.20.80">
    <property type="entry name" value="Glycosidases"/>
    <property type="match status" value="1"/>
</dbReference>
<dbReference type="AlphaFoldDB" id="A0A1J0ACC4"/>
<evidence type="ECO:0000256" key="9">
    <source>
        <dbReference type="ARBA" id="ARBA00031501"/>
    </source>
</evidence>
<evidence type="ECO:0000256" key="4">
    <source>
        <dbReference type="ARBA" id="ARBA00020295"/>
    </source>
</evidence>
<evidence type="ECO:0000313" key="13">
    <source>
        <dbReference type="Proteomes" id="UP000180235"/>
    </source>
</evidence>
<keyword evidence="5 10" id="KW-0328">Glycosyltransferase</keyword>
<dbReference type="NCBIfam" id="TIGR00217">
    <property type="entry name" value="malQ"/>
    <property type="match status" value="1"/>
</dbReference>
<sequence length="515" mass="58009">MSWPRCSGILLHPTCLPGAWGIGDLGNGCTQWVDFLAQAEQRLWQILPLGPTGYGNSPYLSYSAMAGNPLVISLELLQKQGMLPPDLVAPDLPRQRVDYDGVYQYKLPQLRLAWAHFQTDSTGLALLREFQAQQAHWLPDFSLFMALKDAHAGQPWYAWEPGLAWREPDTLAQWRQRVHPDQEFHSFLQYIFWQQWQALHRYAQAQQVRIVGDLPIYVAHDSADVWANPDLFAIDQKTGAVALMAGVPPDYFSATGQLWGNPVYDWERLAQTNFAWWVGRLRHLLQLVDMIRIDHFRGFESFWQVPQGEETAINGVWVPAPGEALFQTLQRELGELPILVEDLGVITPAVEALRDGFGLPGTKVLQFGFDDNPDNPYLPFNFRPNCVVYTGTHDNATTVAWYETLDTAAQQRVIRYLGYLSAQGIHWDLLRLGMASVAQWCIVPLQDVLGLGAEGRMNAPGSAAGNWEWRYTTDGLSSDLAAKLATLTRTYGRAHQPWPQPALTNEARDSGQSET</sequence>
<evidence type="ECO:0000256" key="5">
    <source>
        <dbReference type="ARBA" id="ARBA00022676"/>
    </source>
</evidence>
<dbReference type="EC" id="2.4.1.25" evidence="3 10"/>
<dbReference type="RefSeq" id="WP_071454142.1">
    <property type="nucleotide sequence ID" value="NZ_CP017675.1"/>
</dbReference>
<protein>
    <recommendedName>
        <fullName evidence="4 10">4-alpha-glucanotransferase</fullName>
        <ecNumber evidence="3 10">2.4.1.25</ecNumber>
    </recommendedName>
    <alternativeName>
        <fullName evidence="8 10">Amylomaltase</fullName>
    </alternativeName>
    <alternativeName>
        <fullName evidence="9 10">Disproportionating enzyme</fullName>
    </alternativeName>
</protein>
<dbReference type="OrthoDB" id="9811841at2"/>
<dbReference type="InterPro" id="IPR017853">
    <property type="entry name" value="GH"/>
</dbReference>
<comment type="similarity">
    <text evidence="2 10">Belongs to the disproportionating enzyme family.</text>
</comment>
<evidence type="ECO:0000256" key="3">
    <source>
        <dbReference type="ARBA" id="ARBA00012560"/>
    </source>
</evidence>
<dbReference type="GO" id="GO:0004134">
    <property type="term" value="F:4-alpha-glucanotransferase activity"/>
    <property type="evidence" value="ECO:0007669"/>
    <property type="project" value="UniProtKB-EC"/>
</dbReference>
<feature type="compositionally biased region" description="Basic and acidic residues" evidence="11">
    <location>
        <begin position="506"/>
        <end position="515"/>
    </location>
</feature>
<keyword evidence="13" id="KW-1185">Reference proteome</keyword>
<gene>
    <name evidence="12" type="primary">malQ</name>
    <name evidence="12" type="ORF">GlitD10_1253</name>
</gene>
<dbReference type="InterPro" id="IPR003385">
    <property type="entry name" value="Glyco_hydro_77"/>
</dbReference>
<dbReference type="NCBIfam" id="NF011080">
    <property type="entry name" value="PRK14508.1-3"/>
    <property type="match status" value="1"/>
</dbReference>
<evidence type="ECO:0000256" key="8">
    <source>
        <dbReference type="ARBA" id="ARBA00031423"/>
    </source>
</evidence>
<keyword evidence="7 10" id="KW-0119">Carbohydrate metabolism</keyword>
<evidence type="ECO:0000256" key="7">
    <source>
        <dbReference type="ARBA" id="ARBA00023277"/>
    </source>
</evidence>
<dbReference type="GO" id="GO:0005975">
    <property type="term" value="P:carbohydrate metabolic process"/>
    <property type="evidence" value="ECO:0007669"/>
    <property type="project" value="InterPro"/>
</dbReference>
<dbReference type="PANTHER" id="PTHR32438">
    <property type="entry name" value="4-ALPHA-GLUCANOTRANSFERASE DPE1, CHLOROPLASTIC/AMYLOPLASTIC"/>
    <property type="match status" value="1"/>
</dbReference>
<dbReference type="PANTHER" id="PTHR32438:SF5">
    <property type="entry name" value="4-ALPHA-GLUCANOTRANSFERASE DPE1, CHLOROPLASTIC_AMYLOPLASTIC"/>
    <property type="match status" value="1"/>
</dbReference>
<comment type="catalytic activity">
    <reaction evidence="1 10">
        <text>Transfers a segment of a (1-&gt;4)-alpha-D-glucan to a new position in an acceptor, which may be glucose or a (1-&gt;4)-alpha-D-glucan.</text>
        <dbReference type="EC" id="2.4.1.25"/>
    </reaction>
</comment>
<feature type="region of interest" description="Disordered" evidence="11">
    <location>
        <begin position="495"/>
        <end position="515"/>
    </location>
</feature>
<evidence type="ECO:0000256" key="10">
    <source>
        <dbReference type="RuleBase" id="RU361207"/>
    </source>
</evidence>
<name>A0A1J0ACC4_9CYAN</name>
<organism evidence="12 13">
    <name type="scientific">Gloeomargarita lithophora Alchichica-D10</name>
    <dbReference type="NCBI Taxonomy" id="1188229"/>
    <lineage>
        <taxon>Bacteria</taxon>
        <taxon>Bacillati</taxon>
        <taxon>Cyanobacteriota</taxon>
        <taxon>Cyanophyceae</taxon>
        <taxon>Gloeomargaritales</taxon>
        <taxon>Gloeomargaritaceae</taxon>
        <taxon>Gloeomargarita</taxon>
    </lineage>
</organism>
<evidence type="ECO:0000256" key="11">
    <source>
        <dbReference type="SAM" id="MobiDB-lite"/>
    </source>
</evidence>
<dbReference type="EMBL" id="CP017675">
    <property type="protein sequence ID" value="APB33573.1"/>
    <property type="molecule type" value="Genomic_DNA"/>
</dbReference>
<evidence type="ECO:0000256" key="6">
    <source>
        <dbReference type="ARBA" id="ARBA00022679"/>
    </source>
</evidence>
<accession>A0A1J0ACC4</accession>
<dbReference type="STRING" id="1188229.GlitD10_1253"/>